<dbReference type="AlphaFoldDB" id="X6LPC3"/>
<reference evidence="1 2" key="1">
    <citation type="journal article" date="2013" name="Curr. Biol.">
        <title>The Genome of the Foraminiferan Reticulomyxa filosa.</title>
        <authorList>
            <person name="Glockner G."/>
            <person name="Hulsmann N."/>
            <person name="Schleicher M."/>
            <person name="Noegel A.A."/>
            <person name="Eichinger L."/>
            <person name="Gallinger C."/>
            <person name="Pawlowski J."/>
            <person name="Sierra R."/>
            <person name="Euteneuer U."/>
            <person name="Pillet L."/>
            <person name="Moustafa A."/>
            <person name="Platzer M."/>
            <person name="Groth M."/>
            <person name="Szafranski K."/>
            <person name="Schliwa M."/>
        </authorList>
    </citation>
    <scope>NUCLEOTIDE SEQUENCE [LARGE SCALE GENOMIC DNA]</scope>
</reference>
<dbReference type="Proteomes" id="UP000023152">
    <property type="component" value="Unassembled WGS sequence"/>
</dbReference>
<evidence type="ECO:0000313" key="2">
    <source>
        <dbReference type="Proteomes" id="UP000023152"/>
    </source>
</evidence>
<protein>
    <submittedName>
        <fullName evidence="1">Uncharacterized protein</fullName>
    </submittedName>
</protein>
<keyword evidence="2" id="KW-1185">Reference proteome</keyword>
<gene>
    <name evidence="1" type="ORF">RFI_34179</name>
</gene>
<comment type="caution">
    <text evidence="1">The sequence shown here is derived from an EMBL/GenBank/DDBJ whole genome shotgun (WGS) entry which is preliminary data.</text>
</comment>
<organism evidence="1 2">
    <name type="scientific">Reticulomyxa filosa</name>
    <dbReference type="NCBI Taxonomy" id="46433"/>
    <lineage>
        <taxon>Eukaryota</taxon>
        <taxon>Sar</taxon>
        <taxon>Rhizaria</taxon>
        <taxon>Retaria</taxon>
        <taxon>Foraminifera</taxon>
        <taxon>Monothalamids</taxon>
        <taxon>Reticulomyxidae</taxon>
        <taxon>Reticulomyxa</taxon>
    </lineage>
</organism>
<sequence>KGDEKEDDGIICFKFIELKKKNKTKNIKYDLNFELILYLFDLIAMQPLKDVFYLTLLFKYSKDCVQLKIVFKYQNKLQDIYNHKLDKYEIKVFVHIKYIEIHHDDKTKHFFSLISQNIKKLVSQRH</sequence>
<proteinExistence type="predicted"/>
<dbReference type="EMBL" id="ASPP01033863">
    <property type="protein sequence ID" value="ETO03231.1"/>
    <property type="molecule type" value="Genomic_DNA"/>
</dbReference>
<name>X6LPC3_RETFI</name>
<accession>X6LPC3</accession>
<feature type="non-terminal residue" evidence="1">
    <location>
        <position position="1"/>
    </location>
</feature>
<evidence type="ECO:0000313" key="1">
    <source>
        <dbReference type="EMBL" id="ETO03231.1"/>
    </source>
</evidence>